<dbReference type="PANTHER" id="PTHR11731">
    <property type="entry name" value="PROTEASE FAMILY S9B,C DIPEPTIDYL-PEPTIDASE IV-RELATED"/>
    <property type="match status" value="1"/>
</dbReference>
<proteinExistence type="predicted"/>
<reference evidence="4 5" key="1">
    <citation type="submission" date="2024-02" db="EMBL/GenBank/DDBJ databases">
        <title>A novel Gemmatimonadota bacterium.</title>
        <authorList>
            <person name="Du Z.-J."/>
            <person name="Ye Y.-Q."/>
        </authorList>
    </citation>
    <scope>NUCLEOTIDE SEQUENCE [LARGE SCALE GENOMIC DNA]</scope>
    <source>
        <strain evidence="4 5">DH-20</strain>
    </source>
</reference>
<dbReference type="Proteomes" id="UP001484239">
    <property type="component" value="Unassembled WGS sequence"/>
</dbReference>
<dbReference type="Pfam" id="PF00326">
    <property type="entry name" value="Peptidase_S9"/>
    <property type="match status" value="1"/>
</dbReference>
<dbReference type="Gene3D" id="2.120.10.30">
    <property type="entry name" value="TolB, C-terminal domain"/>
    <property type="match status" value="2"/>
</dbReference>
<gene>
    <name evidence="4" type="ORF">WI372_01510</name>
</gene>
<comment type="caution">
    <text evidence="4">The sequence shown here is derived from an EMBL/GenBank/DDBJ whole genome shotgun (WGS) entry which is preliminary data.</text>
</comment>
<evidence type="ECO:0000313" key="5">
    <source>
        <dbReference type="Proteomes" id="UP001484239"/>
    </source>
</evidence>
<dbReference type="InterPro" id="IPR011042">
    <property type="entry name" value="6-blade_b-propeller_TolB-like"/>
</dbReference>
<organism evidence="4 5">
    <name type="scientific">Gaopeijia maritima</name>
    <dbReference type="NCBI Taxonomy" id="3119007"/>
    <lineage>
        <taxon>Bacteria</taxon>
        <taxon>Pseudomonadati</taxon>
        <taxon>Gemmatimonadota</taxon>
        <taxon>Longimicrobiia</taxon>
        <taxon>Gaopeijiales</taxon>
        <taxon>Gaopeijiaceae</taxon>
        <taxon>Gaopeijia</taxon>
    </lineage>
</organism>
<sequence length="803" mass="88393">MIRSLLRPALATLLVAIFAAPGAAQVATFEPAPARDDAFELSIRNIMRGPEHVGEPPAGLSWTDDGEWLYFRWRPGGGEWDDARELWRVSADGGAPERVTDALDEETAIARAGGDLTDDGRWKAVGMGGDLYLVDRRDGTVRRLTETRAGEVSPQFTDDETAIIYREGDNLFRMNLADGGIRQITDIRSGSPPREGGEETAQRQFLIDQQEELFEHIRREAEARREAQARRDSIAATEPQPFYVPNGERLGGLSPSPDGSFVVVSTARSAQGTQGTMVPDWVTASGYTEPLNVRTKVGDAQGSSRLALLEPGTGETTWLEIAPEGTESPADGFAGGWNDAGTHAIIWSRTEDNKEWFLYTLEAATGELTLVDQLRDEAWVGGPCGFGCRGWLPGTNTVWYASEESGYAHLYAVEADGTGKRALTSGEWEVLGAEIPHGDDRFLVTTNEGSPFNQHVGWLDFDGGPIEYLTEGDGSWEATLSPDGERIGWVHSVANRPPELYLGDAEPGAEVERITESPTAEWLSYDWTLPEIVRFTAEDGAQVPARIYRPADAGAEANGAAVIFVHGAGYLHNVHNYWSTYYREYMFHHLLAAQGYTVLDIDYRGSAGYGRDWRTGIYQWMGGKDLSDQVDGASWLVANEGIDPARIGIYGGSYGGFITLMALFTADDTFKAGAALRSVTDWAHYNHGYTSNILNQPQDDEEAYRRSSPIYFAEGFGPDQHLLIPHGMVDTNVHFSDVVRLAQRLIELGKENWEMAVYPVENHGFVEPSSWTDEYRRIFELFERTISAPGCTADGGFCAVPSR</sequence>
<feature type="chain" id="PRO_5047024764" evidence="1">
    <location>
        <begin position="27"/>
        <end position="803"/>
    </location>
</feature>
<accession>A0ABU9E6A9</accession>
<dbReference type="RefSeq" id="WP_405286224.1">
    <property type="nucleotide sequence ID" value="NZ_JBBHLI010000001.1"/>
</dbReference>
<dbReference type="Pfam" id="PF00930">
    <property type="entry name" value="DPPIV_N"/>
    <property type="match status" value="1"/>
</dbReference>
<evidence type="ECO:0000259" key="3">
    <source>
        <dbReference type="Pfam" id="PF00930"/>
    </source>
</evidence>
<protein>
    <submittedName>
        <fullName evidence="4">Prolyl oligopeptidase family serine peptidase</fullName>
    </submittedName>
</protein>
<dbReference type="SUPFAM" id="SSF82171">
    <property type="entry name" value="DPP6 N-terminal domain-like"/>
    <property type="match status" value="1"/>
</dbReference>
<evidence type="ECO:0000313" key="4">
    <source>
        <dbReference type="EMBL" id="MEK9499658.1"/>
    </source>
</evidence>
<keyword evidence="1" id="KW-0732">Signal</keyword>
<dbReference type="Gene3D" id="2.140.10.30">
    <property type="entry name" value="Dipeptidylpeptidase IV, N-terminal domain"/>
    <property type="match status" value="1"/>
</dbReference>
<feature type="domain" description="Peptidase S9 prolyl oligopeptidase catalytic" evidence="2">
    <location>
        <begin position="589"/>
        <end position="786"/>
    </location>
</feature>
<dbReference type="Gene3D" id="3.40.50.1820">
    <property type="entry name" value="alpha/beta hydrolase"/>
    <property type="match status" value="1"/>
</dbReference>
<dbReference type="InterPro" id="IPR002469">
    <property type="entry name" value="Peptidase_S9B_N"/>
</dbReference>
<evidence type="ECO:0000256" key="1">
    <source>
        <dbReference type="SAM" id="SignalP"/>
    </source>
</evidence>
<evidence type="ECO:0000259" key="2">
    <source>
        <dbReference type="Pfam" id="PF00326"/>
    </source>
</evidence>
<name>A0ABU9E6A9_9BACT</name>
<feature type="domain" description="Dipeptidylpeptidase IV N-terminal" evidence="3">
    <location>
        <begin position="295"/>
        <end position="487"/>
    </location>
</feature>
<keyword evidence="5" id="KW-1185">Reference proteome</keyword>
<dbReference type="SUPFAM" id="SSF53474">
    <property type="entry name" value="alpha/beta-Hydrolases"/>
    <property type="match status" value="1"/>
</dbReference>
<feature type="signal peptide" evidence="1">
    <location>
        <begin position="1"/>
        <end position="26"/>
    </location>
</feature>
<dbReference type="EMBL" id="JBBHLI010000001">
    <property type="protein sequence ID" value="MEK9499658.1"/>
    <property type="molecule type" value="Genomic_DNA"/>
</dbReference>
<dbReference type="PANTHER" id="PTHR11731:SF193">
    <property type="entry name" value="DIPEPTIDYL PEPTIDASE 9"/>
    <property type="match status" value="1"/>
</dbReference>
<dbReference type="InterPro" id="IPR050278">
    <property type="entry name" value="Serine_Prot_S9B/DPPIV"/>
</dbReference>
<dbReference type="InterPro" id="IPR029058">
    <property type="entry name" value="AB_hydrolase_fold"/>
</dbReference>
<dbReference type="InterPro" id="IPR001375">
    <property type="entry name" value="Peptidase_S9_cat"/>
</dbReference>